<evidence type="ECO:0000313" key="3">
    <source>
        <dbReference type="Proteomes" id="UP000199659"/>
    </source>
</evidence>
<dbReference type="InterPro" id="IPR052058">
    <property type="entry name" value="Alcohol_O-acetyltransferase"/>
</dbReference>
<dbReference type="PANTHER" id="PTHR28037">
    <property type="entry name" value="ALCOHOL O-ACETYLTRANSFERASE 1-RELATED"/>
    <property type="match status" value="1"/>
</dbReference>
<dbReference type="Gene3D" id="3.30.559.10">
    <property type="entry name" value="Chloramphenicol acetyltransferase-like domain"/>
    <property type="match status" value="1"/>
</dbReference>
<dbReference type="GO" id="GO:0003824">
    <property type="term" value="F:catalytic activity"/>
    <property type="evidence" value="ECO:0007669"/>
    <property type="project" value="InterPro"/>
</dbReference>
<dbReference type="RefSeq" id="WP_092560295.1">
    <property type="nucleotide sequence ID" value="NZ_FOYZ01000006.1"/>
</dbReference>
<protein>
    <submittedName>
        <fullName evidence="2">Uncharacterized protein, contains a NRPS condensation (Elongation) domain</fullName>
    </submittedName>
</protein>
<accession>A0A1I6JM07</accession>
<dbReference type="GO" id="GO:0008610">
    <property type="term" value="P:lipid biosynthetic process"/>
    <property type="evidence" value="ECO:0007669"/>
    <property type="project" value="UniProtKB-ARBA"/>
</dbReference>
<dbReference type="AlphaFoldDB" id="A0A1I6JM07"/>
<dbReference type="Pfam" id="PF00668">
    <property type="entry name" value="Condensation"/>
    <property type="match status" value="1"/>
</dbReference>
<dbReference type="STRING" id="37658.SAMN05661086_01737"/>
<evidence type="ECO:0000259" key="1">
    <source>
        <dbReference type="Pfam" id="PF00668"/>
    </source>
</evidence>
<dbReference type="EMBL" id="FOYZ01000006">
    <property type="protein sequence ID" value="SFR79931.1"/>
    <property type="molecule type" value="Genomic_DNA"/>
</dbReference>
<organism evidence="2 3">
    <name type="scientific">Anaeromicropila populeti</name>
    <dbReference type="NCBI Taxonomy" id="37658"/>
    <lineage>
        <taxon>Bacteria</taxon>
        <taxon>Bacillati</taxon>
        <taxon>Bacillota</taxon>
        <taxon>Clostridia</taxon>
        <taxon>Lachnospirales</taxon>
        <taxon>Lachnospiraceae</taxon>
        <taxon>Anaeromicropila</taxon>
    </lineage>
</organism>
<dbReference type="PANTHER" id="PTHR28037:SF1">
    <property type="entry name" value="ALCOHOL O-ACETYLTRANSFERASE 1-RELATED"/>
    <property type="match status" value="1"/>
</dbReference>
<dbReference type="SUPFAM" id="SSF52777">
    <property type="entry name" value="CoA-dependent acyltransferases"/>
    <property type="match status" value="1"/>
</dbReference>
<dbReference type="Proteomes" id="UP000199659">
    <property type="component" value="Unassembled WGS sequence"/>
</dbReference>
<evidence type="ECO:0000313" key="2">
    <source>
        <dbReference type="EMBL" id="SFR79931.1"/>
    </source>
</evidence>
<sequence>MITKVEFERVFLSSPSIHVMFVATIQGFPSEKHLQIAIENAVNHFDMLRCRIETDYKGECYYVPCEHVNIDIEMREWEGEEGSNLQTLVNEQQRKPFNFKKGELIRFIVFQNEQITKLVVCAHHLAGDGLSYSYLIEKIMTNLMLLEEGKEDEVYNIKKTYPVKVLGEKDFPSDVKIGPLHRFIFKNINKKWNERQRHFNYDDYLNMFNKFWEERKTRVITAKIRGNSLDKIIQLSKKNGVTVNSTLATTLLKAFDDKITIKFAASVREDGDKGMGNYATVISINHCYDKNIGFWDNCKKVHKMIHKELRSNKSKYFGLKFICKFDASLLTAMYFHAFSDYTNKVAEKIGELIGYIKPKKGLFISNLTKAKIADKYGSYELKDLTFYSPLAPSVNTMLSVATIGHTMVLTMQYDEKLADTHNDIFYNAIMDLDNLEVAGDLEYDLC</sequence>
<dbReference type="InterPro" id="IPR023213">
    <property type="entry name" value="CAT-like_dom_sf"/>
</dbReference>
<name>A0A1I6JM07_9FIRM</name>
<proteinExistence type="predicted"/>
<reference evidence="2 3" key="1">
    <citation type="submission" date="2016-10" db="EMBL/GenBank/DDBJ databases">
        <authorList>
            <person name="de Groot N.N."/>
        </authorList>
    </citation>
    <scope>NUCLEOTIDE SEQUENCE [LARGE SCALE GENOMIC DNA]</scope>
    <source>
        <strain evidence="2 3">743A</strain>
    </source>
</reference>
<keyword evidence="3" id="KW-1185">Reference proteome</keyword>
<gene>
    <name evidence="2" type="ORF">SAMN05661086_01737</name>
</gene>
<dbReference type="OrthoDB" id="1839607at2"/>
<dbReference type="InterPro" id="IPR037226">
    <property type="entry name" value="CAC2185-like_sf"/>
</dbReference>
<dbReference type="SUPFAM" id="SSF142795">
    <property type="entry name" value="CAC2185-like"/>
    <property type="match status" value="1"/>
</dbReference>
<dbReference type="InterPro" id="IPR001242">
    <property type="entry name" value="Condensation_dom"/>
</dbReference>
<feature type="domain" description="Condensation" evidence="1">
    <location>
        <begin position="21"/>
        <end position="158"/>
    </location>
</feature>